<dbReference type="AlphaFoldDB" id="A0A0C2IBY9"/>
<organism evidence="1 2">
    <name type="scientific">Thelohanellus kitauei</name>
    <name type="common">Myxosporean</name>
    <dbReference type="NCBI Taxonomy" id="669202"/>
    <lineage>
        <taxon>Eukaryota</taxon>
        <taxon>Metazoa</taxon>
        <taxon>Cnidaria</taxon>
        <taxon>Myxozoa</taxon>
        <taxon>Myxosporea</taxon>
        <taxon>Bivalvulida</taxon>
        <taxon>Platysporina</taxon>
        <taxon>Myxobolidae</taxon>
        <taxon>Thelohanellus</taxon>
    </lineage>
</organism>
<protein>
    <submittedName>
        <fullName evidence="1">Uncharacterized protein</fullName>
    </submittedName>
</protein>
<keyword evidence="2" id="KW-1185">Reference proteome</keyword>
<comment type="caution">
    <text evidence="1">The sequence shown here is derived from an EMBL/GenBank/DDBJ whole genome shotgun (WGS) entry which is preliminary data.</text>
</comment>
<gene>
    <name evidence="1" type="ORF">RF11_00959</name>
</gene>
<name>A0A0C2IBY9_THEKT</name>
<accession>A0A0C2IBY9</accession>
<sequence length="123" mass="14429">METLYLQSFRFNFVILKMDKIIQNNNLQFQPTDENKSSYSHRICDKVDEGIRTRIISAHKTASSIATLSNFKNLPKSTMSNILSKFRKGGSVEKKKEWWNKPIKVIPYIKKISETLMRNLQFI</sequence>
<reference evidence="1 2" key="1">
    <citation type="journal article" date="2014" name="Genome Biol. Evol.">
        <title>The genome of the myxosporean Thelohanellus kitauei shows adaptations to nutrient acquisition within its fish host.</title>
        <authorList>
            <person name="Yang Y."/>
            <person name="Xiong J."/>
            <person name="Zhou Z."/>
            <person name="Huo F."/>
            <person name="Miao W."/>
            <person name="Ran C."/>
            <person name="Liu Y."/>
            <person name="Zhang J."/>
            <person name="Feng J."/>
            <person name="Wang M."/>
            <person name="Wang M."/>
            <person name="Wang L."/>
            <person name="Yao B."/>
        </authorList>
    </citation>
    <scope>NUCLEOTIDE SEQUENCE [LARGE SCALE GENOMIC DNA]</scope>
    <source>
        <strain evidence="1">Wuqing</strain>
    </source>
</reference>
<dbReference type="EMBL" id="JWZT01004866">
    <property type="protein sequence ID" value="KII62843.1"/>
    <property type="molecule type" value="Genomic_DNA"/>
</dbReference>
<evidence type="ECO:0000313" key="1">
    <source>
        <dbReference type="EMBL" id="KII62843.1"/>
    </source>
</evidence>
<dbReference type="Proteomes" id="UP000031668">
    <property type="component" value="Unassembled WGS sequence"/>
</dbReference>
<dbReference type="Gene3D" id="1.10.10.10">
    <property type="entry name" value="Winged helix-like DNA-binding domain superfamily/Winged helix DNA-binding domain"/>
    <property type="match status" value="1"/>
</dbReference>
<evidence type="ECO:0000313" key="2">
    <source>
        <dbReference type="Proteomes" id="UP000031668"/>
    </source>
</evidence>
<dbReference type="InterPro" id="IPR036388">
    <property type="entry name" value="WH-like_DNA-bd_sf"/>
</dbReference>
<dbReference type="OrthoDB" id="4843387at2759"/>
<proteinExistence type="predicted"/>